<feature type="chain" id="PRO_5043025473" evidence="1">
    <location>
        <begin position="18"/>
        <end position="212"/>
    </location>
</feature>
<dbReference type="Proteomes" id="UP001303115">
    <property type="component" value="Unassembled WGS sequence"/>
</dbReference>
<reference evidence="3" key="1">
    <citation type="journal article" date="2023" name="Mol. Phylogenet. Evol.">
        <title>Genome-scale phylogeny and comparative genomics of the fungal order Sordariales.</title>
        <authorList>
            <person name="Hensen N."/>
            <person name="Bonometti L."/>
            <person name="Westerberg I."/>
            <person name="Brannstrom I.O."/>
            <person name="Guillou S."/>
            <person name="Cros-Aarteil S."/>
            <person name="Calhoun S."/>
            <person name="Haridas S."/>
            <person name="Kuo A."/>
            <person name="Mondo S."/>
            <person name="Pangilinan J."/>
            <person name="Riley R."/>
            <person name="LaButti K."/>
            <person name="Andreopoulos B."/>
            <person name="Lipzen A."/>
            <person name="Chen C."/>
            <person name="Yan M."/>
            <person name="Daum C."/>
            <person name="Ng V."/>
            <person name="Clum A."/>
            <person name="Steindorff A."/>
            <person name="Ohm R.A."/>
            <person name="Martin F."/>
            <person name="Silar P."/>
            <person name="Natvig D.O."/>
            <person name="Lalanne C."/>
            <person name="Gautier V."/>
            <person name="Ament-Velasquez S.L."/>
            <person name="Kruys A."/>
            <person name="Hutchinson M.I."/>
            <person name="Powell A.J."/>
            <person name="Barry K."/>
            <person name="Miller A.N."/>
            <person name="Grigoriev I.V."/>
            <person name="Debuchy R."/>
            <person name="Gladieux P."/>
            <person name="Hiltunen Thoren M."/>
            <person name="Johannesson H."/>
        </authorList>
    </citation>
    <scope>NUCLEOTIDE SEQUENCE [LARGE SCALE GENOMIC DNA]</scope>
    <source>
        <strain evidence="3">CBS 284.82</strain>
    </source>
</reference>
<keyword evidence="1" id="KW-0732">Signal</keyword>
<name>A0AAN6P6L1_9PEZI</name>
<feature type="signal peptide" evidence="1">
    <location>
        <begin position="1"/>
        <end position="17"/>
    </location>
</feature>
<keyword evidence="3" id="KW-1185">Reference proteome</keyword>
<gene>
    <name evidence="2" type="ORF">C8A01DRAFT_20350</name>
</gene>
<sequence length="212" mass="23187">MKFTTLLTLCATAAAQAAQTDYFFRFAGGNAIINGQRLRGNNSISYYSPGVTRPPYNPDDHFMRLSTNASACSPAAVLTVVPTHPHPPPVPGYYGLSDKEGVPDAYRLVYTYRVAEDYGAGFRYTEWQLRRTGEAGRVLLRYPVAGGGEWKWIAVREMSGGAGDVEKWVPWYVKRSAANAAKLAEWDFESVDLELVQAKGGVNSQAPGGVDE</sequence>
<evidence type="ECO:0000313" key="3">
    <source>
        <dbReference type="Proteomes" id="UP001303115"/>
    </source>
</evidence>
<protein>
    <submittedName>
        <fullName evidence="2">Uncharacterized protein</fullName>
    </submittedName>
</protein>
<evidence type="ECO:0000256" key="1">
    <source>
        <dbReference type="SAM" id="SignalP"/>
    </source>
</evidence>
<accession>A0AAN6P6L1</accession>
<dbReference type="EMBL" id="MU854594">
    <property type="protein sequence ID" value="KAK4032575.1"/>
    <property type="molecule type" value="Genomic_DNA"/>
</dbReference>
<evidence type="ECO:0000313" key="2">
    <source>
        <dbReference type="EMBL" id="KAK4032575.1"/>
    </source>
</evidence>
<dbReference type="AlphaFoldDB" id="A0AAN6P6L1"/>
<proteinExistence type="predicted"/>
<comment type="caution">
    <text evidence="2">The sequence shown here is derived from an EMBL/GenBank/DDBJ whole genome shotgun (WGS) entry which is preliminary data.</text>
</comment>
<organism evidence="2 3">
    <name type="scientific">Parachaetomium inaequale</name>
    <dbReference type="NCBI Taxonomy" id="2588326"/>
    <lineage>
        <taxon>Eukaryota</taxon>
        <taxon>Fungi</taxon>
        <taxon>Dikarya</taxon>
        <taxon>Ascomycota</taxon>
        <taxon>Pezizomycotina</taxon>
        <taxon>Sordariomycetes</taxon>
        <taxon>Sordariomycetidae</taxon>
        <taxon>Sordariales</taxon>
        <taxon>Chaetomiaceae</taxon>
        <taxon>Parachaetomium</taxon>
    </lineage>
</organism>